<feature type="region of interest" description="Disordered" evidence="1">
    <location>
        <begin position="143"/>
        <end position="202"/>
    </location>
</feature>
<feature type="signal peptide" evidence="2">
    <location>
        <begin position="1"/>
        <end position="19"/>
    </location>
</feature>
<dbReference type="Proteomes" id="UP001295423">
    <property type="component" value="Unassembled WGS sequence"/>
</dbReference>
<keyword evidence="2" id="KW-0732">Signal</keyword>
<protein>
    <submittedName>
        <fullName evidence="3">Uncharacterized protein</fullName>
    </submittedName>
</protein>
<reference evidence="3" key="1">
    <citation type="submission" date="2023-08" db="EMBL/GenBank/DDBJ databases">
        <authorList>
            <person name="Audoor S."/>
            <person name="Bilcke G."/>
        </authorList>
    </citation>
    <scope>NUCLEOTIDE SEQUENCE</scope>
</reference>
<organism evidence="3 4">
    <name type="scientific">Cylindrotheca closterium</name>
    <dbReference type="NCBI Taxonomy" id="2856"/>
    <lineage>
        <taxon>Eukaryota</taxon>
        <taxon>Sar</taxon>
        <taxon>Stramenopiles</taxon>
        <taxon>Ochrophyta</taxon>
        <taxon>Bacillariophyta</taxon>
        <taxon>Bacillariophyceae</taxon>
        <taxon>Bacillariophycidae</taxon>
        <taxon>Bacillariales</taxon>
        <taxon>Bacillariaceae</taxon>
        <taxon>Cylindrotheca</taxon>
    </lineage>
</organism>
<feature type="chain" id="PRO_5042258076" evidence="2">
    <location>
        <begin position="20"/>
        <end position="219"/>
    </location>
</feature>
<sequence length="219" mass="22701">MKVLFNIFAIILLIEAAAAQTCSLCPGGSGSITDPNAKLGTSTCGKVESDLNRIPNAACTAMSLSVNFYFDYSAFCCSDVPTPEKETCDVCKDGYIIMQDEIQTPGNNLVGTCGELKLASFYAEAGPACNILQEAAISCCERAPPTESPTKRPTTPPTASPTKSPAPTEPPVGTTTQEGEGNPAINAAEGSQPDDEASGASSRSMMLLGAVALVMSYII</sequence>
<comment type="caution">
    <text evidence="3">The sequence shown here is derived from an EMBL/GenBank/DDBJ whole genome shotgun (WGS) entry which is preliminary data.</text>
</comment>
<dbReference type="EMBL" id="CAKOGP040001781">
    <property type="protein sequence ID" value="CAJ1951402.1"/>
    <property type="molecule type" value="Genomic_DNA"/>
</dbReference>
<gene>
    <name evidence="3" type="ORF">CYCCA115_LOCUS13055</name>
</gene>
<proteinExistence type="predicted"/>
<accession>A0AAD2FS99</accession>
<name>A0AAD2FS99_9STRA</name>
<evidence type="ECO:0000256" key="2">
    <source>
        <dbReference type="SAM" id="SignalP"/>
    </source>
</evidence>
<evidence type="ECO:0000313" key="4">
    <source>
        <dbReference type="Proteomes" id="UP001295423"/>
    </source>
</evidence>
<keyword evidence="4" id="KW-1185">Reference proteome</keyword>
<dbReference type="AlphaFoldDB" id="A0AAD2FS99"/>
<evidence type="ECO:0000256" key="1">
    <source>
        <dbReference type="SAM" id="MobiDB-lite"/>
    </source>
</evidence>
<evidence type="ECO:0000313" key="3">
    <source>
        <dbReference type="EMBL" id="CAJ1951402.1"/>
    </source>
</evidence>